<comment type="miscellaneous">
    <text evidence="8">The porphobilinogen subunits are added to the dipyrromethane group.</text>
</comment>
<dbReference type="HAMAP" id="MF_00260">
    <property type="entry name" value="Porphobil_deam"/>
    <property type="match status" value="1"/>
</dbReference>
<dbReference type="GO" id="GO:0005737">
    <property type="term" value="C:cytoplasm"/>
    <property type="evidence" value="ECO:0007669"/>
    <property type="project" value="UniProtKB-UniRule"/>
</dbReference>
<comment type="pathway">
    <text evidence="2">Porphyrin-containing compound metabolism; protoporphyrin-IX biosynthesis; coproporphyrinogen-III from 5-aminolevulinate: step 2/4.</text>
</comment>
<keyword evidence="5 8" id="KW-0808">Transferase</keyword>
<dbReference type="InterPro" id="IPR036803">
    <property type="entry name" value="Porphobilinogen_deaminase_C_sf"/>
</dbReference>
<dbReference type="EC" id="2.5.1.61" evidence="8"/>
<evidence type="ECO:0000259" key="9">
    <source>
        <dbReference type="Pfam" id="PF01379"/>
    </source>
</evidence>
<evidence type="ECO:0000259" key="10">
    <source>
        <dbReference type="Pfam" id="PF03900"/>
    </source>
</evidence>
<proteinExistence type="inferred from homology"/>
<reference evidence="11" key="1">
    <citation type="submission" date="2020-07" db="EMBL/GenBank/DDBJ databases">
        <title>Huge and variable diversity of episymbiotic CPR bacteria and DPANN archaea in groundwater ecosystems.</title>
        <authorList>
            <person name="He C.Y."/>
            <person name="Keren R."/>
            <person name="Whittaker M."/>
            <person name="Farag I.F."/>
            <person name="Doudna J."/>
            <person name="Cate J.H.D."/>
            <person name="Banfield J.F."/>
        </authorList>
    </citation>
    <scope>NUCLEOTIDE SEQUENCE</scope>
    <source>
        <strain evidence="11">NC_groundwater_717_Ag_S-0.2um_59_8</strain>
    </source>
</reference>
<dbReference type="SUPFAM" id="SSF53850">
    <property type="entry name" value="Periplasmic binding protein-like II"/>
    <property type="match status" value="1"/>
</dbReference>
<feature type="modified residue" description="S-(dipyrrolylmethanemethyl)cysteine" evidence="8">
    <location>
        <position position="242"/>
    </location>
</feature>
<name>A0A932GMH6_UNCTE</name>
<evidence type="ECO:0000256" key="7">
    <source>
        <dbReference type="ARBA" id="ARBA00048169"/>
    </source>
</evidence>
<comment type="similarity">
    <text evidence="3 8">Belongs to the HMBS family.</text>
</comment>
<keyword evidence="6 8" id="KW-0627">Porphyrin biosynthesis</keyword>
<dbReference type="CDD" id="cd13646">
    <property type="entry name" value="PBP2_EcHMBS_like"/>
    <property type="match status" value="1"/>
</dbReference>
<gene>
    <name evidence="8 11" type="primary">hemC</name>
    <name evidence="11" type="ORF">HYY65_01580</name>
</gene>
<feature type="domain" description="Porphobilinogen deaminase C-terminal" evidence="10">
    <location>
        <begin position="226"/>
        <end position="295"/>
    </location>
</feature>
<dbReference type="GO" id="GO:0006782">
    <property type="term" value="P:protoporphyrinogen IX biosynthetic process"/>
    <property type="evidence" value="ECO:0007669"/>
    <property type="project" value="UniProtKB-UniRule"/>
</dbReference>
<dbReference type="InterPro" id="IPR022417">
    <property type="entry name" value="Porphobilin_deaminase_N"/>
</dbReference>
<dbReference type="Pfam" id="PF01379">
    <property type="entry name" value="Porphobil_deam"/>
    <property type="match status" value="1"/>
</dbReference>
<evidence type="ECO:0000256" key="3">
    <source>
        <dbReference type="ARBA" id="ARBA00005638"/>
    </source>
</evidence>
<dbReference type="Proteomes" id="UP000741360">
    <property type="component" value="Unassembled WGS sequence"/>
</dbReference>
<dbReference type="InterPro" id="IPR022418">
    <property type="entry name" value="Porphobilinogen_deaminase_C"/>
</dbReference>
<comment type="cofactor">
    <cofactor evidence="8">
        <name>dipyrromethane</name>
        <dbReference type="ChEBI" id="CHEBI:60342"/>
    </cofactor>
    <text evidence="8">Binds 1 dipyrromethane group covalently.</text>
</comment>
<dbReference type="PIRSF" id="PIRSF001438">
    <property type="entry name" value="4pyrrol_synth_OHMeBilane_synth"/>
    <property type="match status" value="1"/>
</dbReference>
<dbReference type="Pfam" id="PF03900">
    <property type="entry name" value="Porphobil_deamC"/>
    <property type="match status" value="1"/>
</dbReference>
<dbReference type="InterPro" id="IPR022419">
    <property type="entry name" value="Porphobilin_deaminase_cofac_BS"/>
</dbReference>
<evidence type="ECO:0000256" key="2">
    <source>
        <dbReference type="ARBA" id="ARBA00004735"/>
    </source>
</evidence>
<dbReference type="Gene3D" id="3.30.160.40">
    <property type="entry name" value="Porphobilinogen deaminase, C-terminal domain"/>
    <property type="match status" value="1"/>
</dbReference>
<evidence type="ECO:0000256" key="4">
    <source>
        <dbReference type="ARBA" id="ARBA00011245"/>
    </source>
</evidence>
<accession>A0A932GMH6</accession>
<dbReference type="PRINTS" id="PR00151">
    <property type="entry name" value="PORPHBDMNASE"/>
</dbReference>
<evidence type="ECO:0000313" key="12">
    <source>
        <dbReference type="Proteomes" id="UP000741360"/>
    </source>
</evidence>
<dbReference type="SUPFAM" id="SSF54782">
    <property type="entry name" value="Porphobilinogen deaminase (hydroxymethylbilane synthase), C-terminal domain"/>
    <property type="match status" value="1"/>
</dbReference>
<organism evidence="11 12">
    <name type="scientific">Tectimicrobiota bacterium</name>
    <dbReference type="NCBI Taxonomy" id="2528274"/>
    <lineage>
        <taxon>Bacteria</taxon>
        <taxon>Pseudomonadati</taxon>
        <taxon>Nitrospinota/Tectimicrobiota group</taxon>
        <taxon>Candidatus Tectimicrobiota</taxon>
    </lineage>
</organism>
<dbReference type="FunFam" id="3.40.190.10:FF:000005">
    <property type="entry name" value="Porphobilinogen deaminase"/>
    <property type="match status" value="1"/>
</dbReference>
<feature type="domain" description="Porphobilinogen deaminase N-terminal" evidence="9">
    <location>
        <begin position="5"/>
        <end position="213"/>
    </location>
</feature>
<dbReference type="PANTHER" id="PTHR11557">
    <property type="entry name" value="PORPHOBILINOGEN DEAMINASE"/>
    <property type="match status" value="1"/>
</dbReference>
<evidence type="ECO:0000313" key="11">
    <source>
        <dbReference type="EMBL" id="MBI3013767.1"/>
    </source>
</evidence>
<evidence type="ECO:0000256" key="8">
    <source>
        <dbReference type="HAMAP-Rule" id="MF_00260"/>
    </source>
</evidence>
<dbReference type="InterPro" id="IPR000860">
    <property type="entry name" value="HemC"/>
</dbReference>
<dbReference type="FunFam" id="3.40.190.10:FF:000004">
    <property type="entry name" value="Porphobilinogen deaminase"/>
    <property type="match status" value="1"/>
</dbReference>
<dbReference type="PANTHER" id="PTHR11557:SF0">
    <property type="entry name" value="PORPHOBILINOGEN DEAMINASE"/>
    <property type="match status" value="1"/>
</dbReference>
<sequence>MSEPVVIGARGSPLALWQANWVRGALETARPELRIEIRKIVTSGDMFVQGPLALAGGKGLFVKEIEMALQRGEIDLAVHSMKDVPAEFPPGLGIGAIPPRQDPRDVFLSRRRIPITEMPAGSRIGTSSLRRQCQLLHHFPGFRIVALRGNVDTRIRKLREGQELDGIVMAAAGLKRLGLEAEIDQFLEADFLLPAIGQGALGIEVRLKDTRIQQWVAGLNDPDTARQVQAERAFLKTMQGGCQVPVAAFASLQGGELILHGLVASLDGRRVVRDRVHGDPGQAVALGVRLGEKLLAAGGREILQEIFAPGAGKTS</sequence>
<dbReference type="PROSITE" id="PS00533">
    <property type="entry name" value="PORPHOBILINOGEN_DEAM"/>
    <property type="match status" value="1"/>
</dbReference>
<comment type="caution">
    <text evidence="11">The sequence shown here is derived from an EMBL/GenBank/DDBJ whole genome shotgun (WGS) entry which is preliminary data.</text>
</comment>
<protein>
    <recommendedName>
        <fullName evidence="8">Porphobilinogen deaminase</fullName>
        <shortName evidence="8">PBG</shortName>
        <ecNumber evidence="8">2.5.1.61</ecNumber>
    </recommendedName>
    <alternativeName>
        <fullName evidence="8">Hydroxymethylbilane synthase</fullName>
        <shortName evidence="8">HMBS</shortName>
    </alternativeName>
    <alternativeName>
        <fullName evidence="8">Pre-uroporphyrinogen synthase</fullName>
    </alternativeName>
</protein>
<evidence type="ECO:0000256" key="1">
    <source>
        <dbReference type="ARBA" id="ARBA00002869"/>
    </source>
</evidence>
<dbReference type="Gene3D" id="3.40.190.10">
    <property type="entry name" value="Periplasmic binding protein-like II"/>
    <property type="match status" value="2"/>
</dbReference>
<evidence type="ECO:0000256" key="6">
    <source>
        <dbReference type="ARBA" id="ARBA00023244"/>
    </source>
</evidence>
<dbReference type="AlphaFoldDB" id="A0A932GMH6"/>
<dbReference type="GO" id="GO:0004418">
    <property type="term" value="F:hydroxymethylbilane synthase activity"/>
    <property type="evidence" value="ECO:0007669"/>
    <property type="project" value="UniProtKB-UniRule"/>
</dbReference>
<dbReference type="NCBIfam" id="TIGR00212">
    <property type="entry name" value="hemC"/>
    <property type="match status" value="1"/>
</dbReference>
<dbReference type="EMBL" id="JACPSX010000027">
    <property type="protein sequence ID" value="MBI3013767.1"/>
    <property type="molecule type" value="Genomic_DNA"/>
</dbReference>
<comment type="catalytic activity">
    <reaction evidence="7 8">
        <text>4 porphobilinogen + H2O = hydroxymethylbilane + 4 NH4(+)</text>
        <dbReference type="Rhea" id="RHEA:13185"/>
        <dbReference type="ChEBI" id="CHEBI:15377"/>
        <dbReference type="ChEBI" id="CHEBI:28938"/>
        <dbReference type="ChEBI" id="CHEBI:57845"/>
        <dbReference type="ChEBI" id="CHEBI:58126"/>
        <dbReference type="EC" id="2.5.1.61"/>
    </reaction>
</comment>
<evidence type="ECO:0000256" key="5">
    <source>
        <dbReference type="ARBA" id="ARBA00022679"/>
    </source>
</evidence>
<comment type="function">
    <text evidence="1 8">Tetrapolymerization of the monopyrrole PBG into the hydroxymethylbilane pre-uroporphyrinogen in several discrete steps.</text>
</comment>
<comment type="subunit">
    <text evidence="4 8">Monomer.</text>
</comment>